<accession>A0A934KDZ0</accession>
<keyword evidence="4" id="KW-1185">Reference proteome</keyword>
<evidence type="ECO:0000256" key="1">
    <source>
        <dbReference type="SAM" id="MobiDB-lite"/>
    </source>
</evidence>
<evidence type="ECO:0000259" key="2">
    <source>
        <dbReference type="Pfam" id="PF12867"/>
    </source>
</evidence>
<protein>
    <submittedName>
        <fullName evidence="3">DinB family protein</fullName>
    </submittedName>
</protein>
<dbReference type="Pfam" id="PF12867">
    <property type="entry name" value="DinB_2"/>
    <property type="match status" value="1"/>
</dbReference>
<dbReference type="RefSeq" id="WP_338204694.1">
    <property type="nucleotide sequence ID" value="NZ_JAEKNR010000217.1"/>
</dbReference>
<evidence type="ECO:0000313" key="4">
    <source>
        <dbReference type="Proteomes" id="UP000612893"/>
    </source>
</evidence>
<dbReference type="InterPro" id="IPR024775">
    <property type="entry name" value="DinB-like"/>
</dbReference>
<feature type="region of interest" description="Disordered" evidence="1">
    <location>
        <begin position="18"/>
        <end position="39"/>
    </location>
</feature>
<name>A0A934KDZ0_9BACT</name>
<reference evidence="3" key="1">
    <citation type="submission" date="2020-10" db="EMBL/GenBank/DDBJ databases">
        <title>Ca. Dormibacterota MAGs.</title>
        <authorList>
            <person name="Montgomery K."/>
        </authorList>
    </citation>
    <scope>NUCLEOTIDE SEQUENCE [LARGE SCALE GENOMIC DNA]</scope>
    <source>
        <strain evidence="3">SC8812_S17_10</strain>
    </source>
</reference>
<dbReference type="EMBL" id="JAEKNR010000217">
    <property type="protein sequence ID" value="MBJ7600743.1"/>
    <property type="molecule type" value="Genomic_DNA"/>
</dbReference>
<proteinExistence type="predicted"/>
<evidence type="ECO:0000313" key="3">
    <source>
        <dbReference type="EMBL" id="MBJ7600743.1"/>
    </source>
</evidence>
<sequence length="161" mass="17878">MSELDSYRERLVAAREALSATPLLRPGESGPPDEKTGERWDRTNVLGHLAEMLPYWTSQTRAVIGGSGEMGRGEAGYARRREGIDSGKVLSEADLRAQIETAVQGLLALLGEMRDEDLDRPVVYRPKDGDRQETVRSVLEELMVGHLEAHVRQLQELTPGQ</sequence>
<comment type="caution">
    <text evidence="3">The sequence shown here is derived from an EMBL/GenBank/DDBJ whole genome shotgun (WGS) entry which is preliminary data.</text>
</comment>
<feature type="domain" description="DinB-like" evidence="2">
    <location>
        <begin position="8"/>
        <end position="154"/>
    </location>
</feature>
<organism evidence="3 4">
    <name type="scientific">Candidatus Nephthysia bennettiae</name>
    <dbReference type="NCBI Taxonomy" id="3127016"/>
    <lineage>
        <taxon>Bacteria</taxon>
        <taxon>Bacillati</taxon>
        <taxon>Candidatus Dormiibacterota</taxon>
        <taxon>Candidatus Dormibacteria</taxon>
        <taxon>Candidatus Dormibacterales</taxon>
        <taxon>Candidatus Dormibacteraceae</taxon>
        <taxon>Candidatus Nephthysia</taxon>
    </lineage>
</organism>
<dbReference type="SUPFAM" id="SSF109854">
    <property type="entry name" value="DinB/YfiT-like putative metalloenzymes"/>
    <property type="match status" value="1"/>
</dbReference>
<dbReference type="AlphaFoldDB" id="A0A934KDZ0"/>
<dbReference type="Gene3D" id="1.20.120.450">
    <property type="entry name" value="dinb family like domain"/>
    <property type="match status" value="1"/>
</dbReference>
<dbReference type="Proteomes" id="UP000612893">
    <property type="component" value="Unassembled WGS sequence"/>
</dbReference>
<dbReference type="InterPro" id="IPR034660">
    <property type="entry name" value="DinB/YfiT-like"/>
</dbReference>
<gene>
    <name evidence="3" type="ORF">JF922_22070</name>
</gene>